<organism evidence="1">
    <name type="scientific">Candidatus Actinomarina minuta</name>
    <dbReference type="NCBI Taxonomy" id="1389454"/>
    <lineage>
        <taxon>Bacteria</taxon>
        <taxon>Bacillati</taxon>
        <taxon>Actinomycetota</taxon>
        <taxon>Actinomycetes</taxon>
        <taxon>Candidatus Actinomarinidae</taxon>
        <taxon>Candidatus Actinomarinales</taxon>
        <taxon>Candidatus Actinomarineae</taxon>
        <taxon>Candidatus Actinomarinaceae</taxon>
        <taxon>Candidatus Actinomarina</taxon>
    </lineage>
</organism>
<name>S5DMW4_9ACTN</name>
<dbReference type="Gene3D" id="1.10.3210.10">
    <property type="entry name" value="Hypothetical protein af1432"/>
    <property type="match status" value="1"/>
</dbReference>
<sequence>MKTYLKIKRAIRYLFYKHISVEDQLKVKEQFNNDDLTRLFWQLSMQDRHHSIEVLERTINKTLDDEILSLKELESLNDLYTLCLLHDIGKSAGNFSWLFRIFSELNIVNNQKSKIYLNHERIGLEQMKKLSIDDKVLKYYQKELLENKHFVLDKTDY</sequence>
<accession>S5DMW4</accession>
<protein>
    <submittedName>
        <fullName evidence="1">MedDCM-OCT-S25-C81-cds19</fullName>
    </submittedName>
</protein>
<dbReference type="EMBL" id="KC811112">
    <property type="protein sequence ID" value="AGQ18783.1"/>
    <property type="molecule type" value="Genomic_DNA"/>
</dbReference>
<dbReference type="SUPFAM" id="SSF109604">
    <property type="entry name" value="HD-domain/PDEase-like"/>
    <property type="match status" value="1"/>
</dbReference>
<reference evidence="1" key="1">
    <citation type="journal article" date="2013" name="Sci. Rep.">
        <title>Metagenomics uncovers a new group of low GC and ultra-small marine Actinobacteria.</title>
        <authorList>
            <person name="Ghai R."/>
            <person name="Mizuno C.M."/>
            <person name="Picazo A."/>
            <person name="Camacho A."/>
            <person name="Rodriguez-Valera F."/>
        </authorList>
    </citation>
    <scope>NUCLEOTIDE SEQUENCE</scope>
</reference>
<evidence type="ECO:0000313" key="1">
    <source>
        <dbReference type="EMBL" id="AGQ18783.1"/>
    </source>
</evidence>
<proteinExistence type="predicted"/>
<dbReference type="AlphaFoldDB" id="S5DMW4"/>